<proteinExistence type="inferred from homology"/>
<organism evidence="6 7">
    <name type="scientific">candidate division WWE3 bacterium RIFOXYA2_FULL_46_9</name>
    <dbReference type="NCBI Taxonomy" id="1802636"/>
    <lineage>
        <taxon>Bacteria</taxon>
        <taxon>Katanobacteria</taxon>
    </lineage>
</organism>
<dbReference type="Gene3D" id="3.40.50.300">
    <property type="entry name" value="P-loop containing nucleotide triphosphate hydrolases"/>
    <property type="match status" value="1"/>
</dbReference>
<comment type="caution">
    <text evidence="6">The sequence shown here is derived from an EMBL/GenBank/DDBJ whole genome shotgun (WGS) entry which is preliminary data.</text>
</comment>
<evidence type="ECO:0000256" key="4">
    <source>
        <dbReference type="ARBA" id="ARBA00022840"/>
    </source>
</evidence>
<dbReference type="AlphaFoldDB" id="A0A1F4W3K3"/>
<evidence type="ECO:0000313" key="7">
    <source>
        <dbReference type="Proteomes" id="UP000176614"/>
    </source>
</evidence>
<dbReference type="GO" id="GO:0005524">
    <property type="term" value="F:ATP binding"/>
    <property type="evidence" value="ECO:0007669"/>
    <property type="project" value="UniProtKB-KW"/>
</dbReference>
<comment type="similarity">
    <text evidence="1">Belongs to the ABC transporter superfamily.</text>
</comment>
<dbReference type="PROSITE" id="PS50893">
    <property type="entry name" value="ABC_TRANSPORTER_2"/>
    <property type="match status" value="1"/>
</dbReference>
<evidence type="ECO:0000256" key="2">
    <source>
        <dbReference type="ARBA" id="ARBA00022448"/>
    </source>
</evidence>
<feature type="domain" description="ABC transporter" evidence="5">
    <location>
        <begin position="2"/>
        <end position="222"/>
    </location>
</feature>
<protein>
    <submittedName>
        <fullName evidence="6">Macrolide ABC transporter ATP-binding protein</fullName>
    </submittedName>
</protein>
<dbReference type="Pfam" id="PF00005">
    <property type="entry name" value="ABC_tran"/>
    <property type="match status" value="1"/>
</dbReference>
<dbReference type="PANTHER" id="PTHR42798">
    <property type="entry name" value="LIPOPROTEIN-RELEASING SYSTEM ATP-BINDING PROTEIN LOLD"/>
    <property type="match status" value="1"/>
</dbReference>
<dbReference type="EMBL" id="MEVT01000005">
    <property type="protein sequence ID" value="OGC63603.1"/>
    <property type="molecule type" value="Genomic_DNA"/>
</dbReference>
<dbReference type="GO" id="GO:0016887">
    <property type="term" value="F:ATP hydrolysis activity"/>
    <property type="evidence" value="ECO:0007669"/>
    <property type="project" value="InterPro"/>
</dbReference>
<evidence type="ECO:0000259" key="5">
    <source>
        <dbReference type="PROSITE" id="PS50893"/>
    </source>
</evidence>
<evidence type="ECO:0000256" key="1">
    <source>
        <dbReference type="ARBA" id="ARBA00005417"/>
    </source>
</evidence>
<dbReference type="Proteomes" id="UP000176614">
    <property type="component" value="Unassembled WGS sequence"/>
</dbReference>
<gene>
    <name evidence="6" type="ORF">A2264_04525</name>
</gene>
<dbReference type="GO" id="GO:0022857">
    <property type="term" value="F:transmembrane transporter activity"/>
    <property type="evidence" value="ECO:0007669"/>
    <property type="project" value="UniProtKB-ARBA"/>
</dbReference>
<evidence type="ECO:0000256" key="3">
    <source>
        <dbReference type="ARBA" id="ARBA00022741"/>
    </source>
</evidence>
<dbReference type="SUPFAM" id="SSF52540">
    <property type="entry name" value="P-loop containing nucleoside triphosphate hydrolases"/>
    <property type="match status" value="1"/>
</dbReference>
<keyword evidence="2" id="KW-0813">Transport</keyword>
<dbReference type="InterPro" id="IPR003593">
    <property type="entry name" value="AAA+_ATPase"/>
</dbReference>
<dbReference type="InterPro" id="IPR003439">
    <property type="entry name" value="ABC_transporter-like_ATP-bd"/>
</dbReference>
<dbReference type="InterPro" id="IPR017911">
    <property type="entry name" value="MacB-like_ATP-bd"/>
</dbReference>
<keyword evidence="3" id="KW-0547">Nucleotide-binding</keyword>
<keyword evidence="4 6" id="KW-0067">ATP-binding</keyword>
<accession>A0A1F4W3K3</accession>
<dbReference type="PROSITE" id="PS00211">
    <property type="entry name" value="ABC_TRANSPORTER_1"/>
    <property type="match status" value="1"/>
</dbReference>
<dbReference type="SMART" id="SM00382">
    <property type="entry name" value="AAA"/>
    <property type="match status" value="1"/>
</dbReference>
<dbReference type="CDD" id="cd03255">
    <property type="entry name" value="ABC_MJ0796_LolCDE_FtsE"/>
    <property type="match status" value="1"/>
</dbReference>
<evidence type="ECO:0000313" key="6">
    <source>
        <dbReference type="EMBL" id="OGC63603.1"/>
    </source>
</evidence>
<sequence length="222" mass="24192">MIEVKNLSKIYIDGQLQTKALDDISFGINKGEFVAIMGPSGSGKSTLMHILGALDVPSSGTYILNGKNIEKLKDDDLAEIRNKEIGFVFQAYNLLPRTSALQNVTLPMTYAGIPKSKRHQRAGEMLTLVGLGNKLKSYPNQLSGGQKQRVAIARALSMEPSIILADEPTGNLPSSQGNEIMDIFEQLNNKGHTIIVVTHEDFIAARCNRVLTLADGKIKGDR</sequence>
<dbReference type="GO" id="GO:0098796">
    <property type="term" value="C:membrane protein complex"/>
    <property type="evidence" value="ECO:0007669"/>
    <property type="project" value="UniProtKB-ARBA"/>
</dbReference>
<dbReference type="InterPro" id="IPR027417">
    <property type="entry name" value="P-loop_NTPase"/>
</dbReference>
<name>A0A1F4W3K3_UNCKA</name>
<dbReference type="InterPro" id="IPR017871">
    <property type="entry name" value="ABC_transporter-like_CS"/>
</dbReference>
<dbReference type="FunFam" id="3.40.50.300:FF:000032">
    <property type="entry name" value="Export ABC transporter ATP-binding protein"/>
    <property type="match status" value="1"/>
</dbReference>
<reference evidence="6 7" key="1">
    <citation type="journal article" date="2016" name="Nat. Commun.">
        <title>Thousands of microbial genomes shed light on interconnected biogeochemical processes in an aquifer system.</title>
        <authorList>
            <person name="Anantharaman K."/>
            <person name="Brown C.T."/>
            <person name="Hug L.A."/>
            <person name="Sharon I."/>
            <person name="Castelle C.J."/>
            <person name="Probst A.J."/>
            <person name="Thomas B.C."/>
            <person name="Singh A."/>
            <person name="Wilkins M.J."/>
            <person name="Karaoz U."/>
            <person name="Brodie E.L."/>
            <person name="Williams K.H."/>
            <person name="Hubbard S.S."/>
            <person name="Banfield J.F."/>
        </authorList>
    </citation>
    <scope>NUCLEOTIDE SEQUENCE [LARGE SCALE GENOMIC DNA]</scope>
</reference>
<dbReference type="PANTHER" id="PTHR42798:SF6">
    <property type="entry name" value="CELL DIVISION ATP-BINDING PROTEIN FTSE"/>
    <property type="match status" value="1"/>
</dbReference>